<reference evidence="1" key="1">
    <citation type="journal article" date="2017" name="Nature">
        <title>The sunflower genome provides insights into oil metabolism, flowering and Asterid evolution.</title>
        <authorList>
            <person name="Badouin H."/>
            <person name="Gouzy J."/>
            <person name="Grassa C.J."/>
            <person name="Murat F."/>
            <person name="Staton S.E."/>
            <person name="Cottret L."/>
            <person name="Lelandais-Briere C."/>
            <person name="Owens G.L."/>
            <person name="Carrere S."/>
            <person name="Mayjonade B."/>
            <person name="Legrand L."/>
            <person name="Gill N."/>
            <person name="Kane N.C."/>
            <person name="Bowers J.E."/>
            <person name="Hubner S."/>
            <person name="Bellec A."/>
            <person name="Berard A."/>
            <person name="Berges H."/>
            <person name="Blanchet N."/>
            <person name="Boniface M.C."/>
            <person name="Brunel D."/>
            <person name="Catrice O."/>
            <person name="Chaidir N."/>
            <person name="Claudel C."/>
            <person name="Donnadieu C."/>
            <person name="Faraut T."/>
            <person name="Fievet G."/>
            <person name="Helmstetter N."/>
            <person name="King M."/>
            <person name="Knapp S.J."/>
            <person name="Lai Z."/>
            <person name="Le Paslier M.C."/>
            <person name="Lippi Y."/>
            <person name="Lorenzon L."/>
            <person name="Mandel J.R."/>
            <person name="Marage G."/>
            <person name="Marchand G."/>
            <person name="Marquand E."/>
            <person name="Bret-Mestries E."/>
            <person name="Morien E."/>
            <person name="Nambeesan S."/>
            <person name="Nguyen T."/>
            <person name="Pegot-Espagnet P."/>
            <person name="Pouilly N."/>
            <person name="Raftis F."/>
            <person name="Sallet E."/>
            <person name="Schiex T."/>
            <person name="Thomas J."/>
            <person name="Vandecasteele C."/>
            <person name="Vares D."/>
            <person name="Vear F."/>
            <person name="Vautrin S."/>
            <person name="Crespi M."/>
            <person name="Mangin B."/>
            <person name="Burke J.M."/>
            <person name="Salse J."/>
            <person name="Munos S."/>
            <person name="Vincourt P."/>
            <person name="Rieseberg L.H."/>
            <person name="Langlade N.B."/>
        </authorList>
    </citation>
    <scope>NUCLEOTIDE SEQUENCE</scope>
    <source>
        <tissue evidence="1">Leaves</tissue>
    </source>
</reference>
<dbReference type="Gramene" id="mRNA:HanXRQr2_Chr03g0088691">
    <property type="protein sequence ID" value="CDS:HanXRQr2_Chr03g0088691.1"/>
    <property type="gene ID" value="HanXRQr2_Chr03g0088691"/>
</dbReference>
<reference evidence="1" key="2">
    <citation type="submission" date="2020-06" db="EMBL/GenBank/DDBJ databases">
        <title>Helianthus annuus Genome sequencing and assembly Release 2.</title>
        <authorList>
            <person name="Gouzy J."/>
            <person name="Langlade N."/>
            <person name="Munos S."/>
        </authorList>
    </citation>
    <scope>NUCLEOTIDE SEQUENCE</scope>
    <source>
        <tissue evidence="1">Leaves</tissue>
    </source>
</reference>
<comment type="caution">
    <text evidence="1">The sequence shown here is derived from an EMBL/GenBank/DDBJ whole genome shotgun (WGS) entry which is preliminary data.</text>
</comment>
<evidence type="ECO:0000313" key="2">
    <source>
        <dbReference type="Proteomes" id="UP000215914"/>
    </source>
</evidence>
<name>A0A9K3JBS2_HELAN</name>
<dbReference type="AlphaFoldDB" id="A0A9K3JBS2"/>
<organism evidence="1 2">
    <name type="scientific">Helianthus annuus</name>
    <name type="common">Common sunflower</name>
    <dbReference type="NCBI Taxonomy" id="4232"/>
    <lineage>
        <taxon>Eukaryota</taxon>
        <taxon>Viridiplantae</taxon>
        <taxon>Streptophyta</taxon>
        <taxon>Embryophyta</taxon>
        <taxon>Tracheophyta</taxon>
        <taxon>Spermatophyta</taxon>
        <taxon>Magnoliopsida</taxon>
        <taxon>eudicotyledons</taxon>
        <taxon>Gunneridae</taxon>
        <taxon>Pentapetalae</taxon>
        <taxon>asterids</taxon>
        <taxon>campanulids</taxon>
        <taxon>Asterales</taxon>
        <taxon>Asteraceae</taxon>
        <taxon>Asteroideae</taxon>
        <taxon>Heliantheae alliance</taxon>
        <taxon>Heliantheae</taxon>
        <taxon>Helianthus</taxon>
    </lineage>
</organism>
<sequence>MFERTKKFFKKSIQTFKSYFSEGYERLPKAPSYKGHNNTGYSLENVYSEFVNEWEATERVMAISYDKNKNNLNHKKQPMMIGYHEVDKRKQEKHEDTSSREREERKCLVTKRLKELEILDMNNVDHVLDIQEVLHFYSRLTCPTYCEIVEKYFTEMYSEVLTLPHPSNSRPRRMAIRV</sequence>
<protein>
    <submittedName>
        <fullName evidence="1">Uncharacterized protein</fullName>
    </submittedName>
</protein>
<keyword evidence="2" id="KW-1185">Reference proteome</keyword>
<gene>
    <name evidence="1" type="ORF">HanXRQr2_Chr03g0088691</name>
</gene>
<accession>A0A9K3JBS2</accession>
<evidence type="ECO:0000313" key="1">
    <source>
        <dbReference type="EMBL" id="KAF5812636.1"/>
    </source>
</evidence>
<dbReference type="Proteomes" id="UP000215914">
    <property type="component" value="Unassembled WGS sequence"/>
</dbReference>
<dbReference type="EMBL" id="MNCJ02000318">
    <property type="protein sequence ID" value="KAF5812636.1"/>
    <property type="molecule type" value="Genomic_DNA"/>
</dbReference>
<proteinExistence type="predicted"/>
<dbReference type="PANTHER" id="PTHR35461:SF3">
    <property type="entry name" value="OVATE DOMAIN-CONTAINING PROTEIN"/>
    <property type="match status" value="1"/>
</dbReference>
<dbReference type="PANTHER" id="PTHR35461">
    <property type="entry name" value="BNAANNG14610D PROTEIN"/>
    <property type="match status" value="1"/>
</dbReference>